<dbReference type="PANTHER" id="PTHR38031:SF1">
    <property type="entry name" value="SULFUR CARRIER PROTEIN CYSO"/>
    <property type="match status" value="1"/>
</dbReference>
<dbReference type="EMBL" id="CP002683">
    <property type="protein sequence ID" value="AEH46059.1"/>
    <property type="molecule type" value="Genomic_DNA"/>
</dbReference>
<dbReference type="InterPro" id="IPR052045">
    <property type="entry name" value="Sulfur_Carrier/Prot_Modifier"/>
</dbReference>
<dbReference type="SUPFAM" id="SSF54285">
    <property type="entry name" value="MoaD/ThiS"/>
    <property type="match status" value="1"/>
</dbReference>
<organism evidence="1 2">
    <name type="scientific">Thermodesulfatator indicus (strain DSM 15286 / JCM 11887 / CIR29812)</name>
    <dbReference type="NCBI Taxonomy" id="667014"/>
    <lineage>
        <taxon>Bacteria</taxon>
        <taxon>Pseudomonadati</taxon>
        <taxon>Thermodesulfobacteriota</taxon>
        <taxon>Thermodesulfobacteria</taxon>
        <taxon>Thermodesulfobacteriales</taxon>
        <taxon>Thermodesulfatatoraceae</taxon>
        <taxon>Thermodesulfatator</taxon>
    </lineage>
</organism>
<reference evidence="2" key="1">
    <citation type="submission" date="2011-04" db="EMBL/GenBank/DDBJ databases">
        <title>The complete genome of Thermodesulfatator indicus DSM 15286.</title>
        <authorList>
            <person name="Lucas S."/>
            <person name="Copeland A."/>
            <person name="Lapidus A."/>
            <person name="Bruce D."/>
            <person name="Goodwin L."/>
            <person name="Pitluck S."/>
            <person name="Peters L."/>
            <person name="Kyrpides N."/>
            <person name="Mavromatis K."/>
            <person name="Pagani I."/>
            <person name="Ivanova N."/>
            <person name="Saunders L."/>
            <person name="Detter J.C."/>
            <person name="Tapia R."/>
            <person name="Han C."/>
            <person name="Land M."/>
            <person name="Hauser L."/>
            <person name="Markowitz V."/>
            <person name="Cheng J.-F."/>
            <person name="Hugenholtz P."/>
            <person name="Woyke T."/>
            <person name="Wu D."/>
            <person name="Spring S."/>
            <person name="Schroeder M."/>
            <person name="Brambilla E."/>
            <person name="Klenk H.-P."/>
            <person name="Eisen J.A."/>
        </authorList>
    </citation>
    <scope>NUCLEOTIDE SEQUENCE [LARGE SCALE GENOMIC DNA]</scope>
    <source>
        <strain evidence="2">DSM 15286 / JCM 11887 / CIR29812</strain>
    </source>
</reference>
<sequence>MENKEGNVKFKLFGILRLNYRPSEGEVPVKGSITLTQLLKELADRYPGIQEKLLEDEKLRPGVVLLVNGKNVLHLEELATQIKPGDTVVIFPPGAGG</sequence>
<dbReference type="InterPro" id="IPR016155">
    <property type="entry name" value="Mopterin_synth/thiamin_S_b"/>
</dbReference>
<dbReference type="CDD" id="cd17040">
    <property type="entry name" value="Ubl_MoaD_like"/>
    <property type="match status" value="1"/>
</dbReference>
<dbReference type="AlphaFoldDB" id="F8ADU8"/>
<dbReference type="InParanoid" id="F8ADU8"/>
<dbReference type="KEGG" id="tid:Thein_2211"/>
<dbReference type="HOGENOM" id="CLU_114601_1_2_0"/>
<dbReference type="Gene3D" id="3.10.20.30">
    <property type="match status" value="1"/>
</dbReference>
<evidence type="ECO:0000313" key="1">
    <source>
        <dbReference type="EMBL" id="AEH46059.1"/>
    </source>
</evidence>
<dbReference type="Proteomes" id="UP000006793">
    <property type="component" value="Chromosome"/>
</dbReference>
<dbReference type="Pfam" id="PF02597">
    <property type="entry name" value="ThiS"/>
    <property type="match status" value="1"/>
</dbReference>
<protein>
    <submittedName>
        <fullName evidence="1">MoaD family protein</fullName>
    </submittedName>
</protein>
<dbReference type="PaxDb" id="667014-Thein_2211"/>
<dbReference type="InterPro" id="IPR054834">
    <property type="entry name" value="SAMP1_3"/>
</dbReference>
<dbReference type="NCBIfam" id="NF041918">
    <property type="entry name" value="SAMP1"/>
    <property type="match status" value="1"/>
</dbReference>
<dbReference type="eggNOG" id="COG1977">
    <property type="taxonomic scope" value="Bacteria"/>
</dbReference>
<evidence type="ECO:0000313" key="2">
    <source>
        <dbReference type="Proteomes" id="UP000006793"/>
    </source>
</evidence>
<accession>F8ADU8</accession>
<dbReference type="InterPro" id="IPR003749">
    <property type="entry name" value="ThiS/MoaD-like"/>
</dbReference>
<dbReference type="PANTHER" id="PTHR38031">
    <property type="entry name" value="SULFUR CARRIER PROTEIN SLR0821-RELATED"/>
    <property type="match status" value="1"/>
</dbReference>
<dbReference type="STRING" id="667014.Thein_2211"/>
<dbReference type="InterPro" id="IPR010038">
    <property type="entry name" value="MoaD_arc-typ"/>
</dbReference>
<keyword evidence="2" id="KW-1185">Reference proteome</keyword>
<name>F8ADU8_THEID</name>
<reference evidence="1 2" key="2">
    <citation type="journal article" date="2012" name="Stand. Genomic Sci.">
        <title>Complete genome sequence of the thermophilic sulfate-reducing ocean bacterium Thermodesulfatator indicus type strain (CIR29812(T)).</title>
        <authorList>
            <person name="Anderson I."/>
            <person name="Saunders E."/>
            <person name="Lapidus A."/>
            <person name="Nolan M."/>
            <person name="Lucas S."/>
            <person name="Tice H."/>
            <person name="Del Rio T.G."/>
            <person name="Cheng J.F."/>
            <person name="Han C."/>
            <person name="Tapia R."/>
            <person name="Goodwin L.A."/>
            <person name="Pitluck S."/>
            <person name="Liolios K."/>
            <person name="Mavromatis K."/>
            <person name="Pagani I."/>
            <person name="Ivanova N."/>
            <person name="Mikhailova N."/>
            <person name="Pati A."/>
            <person name="Chen A."/>
            <person name="Palaniappan K."/>
            <person name="Land M."/>
            <person name="Hauser L."/>
            <person name="Jeffries C.D."/>
            <person name="Chang Y.J."/>
            <person name="Brambilla E.M."/>
            <person name="Rohde M."/>
            <person name="Spring S."/>
            <person name="Goker M."/>
            <person name="Detter J.C."/>
            <person name="Woyke T."/>
            <person name="Bristow J."/>
            <person name="Eisen J.A."/>
            <person name="Markowitz V."/>
            <person name="Hugenholtz P."/>
            <person name="Kyrpides N.C."/>
            <person name="Klenk H.P."/>
        </authorList>
    </citation>
    <scope>NUCLEOTIDE SEQUENCE [LARGE SCALE GENOMIC DNA]</scope>
    <source>
        <strain evidence="2">DSM 15286 / JCM 11887 / CIR29812</strain>
    </source>
</reference>
<dbReference type="NCBIfam" id="TIGR01687">
    <property type="entry name" value="moaD_arch"/>
    <property type="match status" value="1"/>
</dbReference>
<gene>
    <name evidence="1" type="ordered locus">Thein_2211</name>
</gene>
<proteinExistence type="predicted"/>
<dbReference type="InterPro" id="IPR012675">
    <property type="entry name" value="Beta-grasp_dom_sf"/>
</dbReference>